<dbReference type="Gene3D" id="3.10.129.10">
    <property type="entry name" value="Hotdog Thioesterase"/>
    <property type="match status" value="1"/>
</dbReference>
<proteinExistence type="predicted"/>
<evidence type="ECO:0000313" key="2">
    <source>
        <dbReference type="Proteomes" id="UP000216020"/>
    </source>
</evidence>
<dbReference type="PANTHER" id="PTHR31793:SF24">
    <property type="entry name" value="LONG-CHAIN ACYL-COA THIOESTERASE FADM"/>
    <property type="match status" value="1"/>
</dbReference>
<evidence type="ECO:0000313" key="1">
    <source>
        <dbReference type="EMBL" id="OZI34379.1"/>
    </source>
</evidence>
<dbReference type="InterPro" id="IPR050563">
    <property type="entry name" value="4-hydroxybenzoyl-CoA_TE"/>
</dbReference>
<gene>
    <name evidence="1" type="ORF">CAL29_12720</name>
</gene>
<dbReference type="PANTHER" id="PTHR31793">
    <property type="entry name" value="4-HYDROXYBENZOYL-COA THIOESTERASE FAMILY MEMBER"/>
    <property type="match status" value="1"/>
</dbReference>
<protein>
    <recommendedName>
        <fullName evidence="3">Thioesterase</fullName>
    </recommendedName>
</protein>
<dbReference type="CDD" id="cd00586">
    <property type="entry name" value="4HBT"/>
    <property type="match status" value="1"/>
</dbReference>
<dbReference type="Pfam" id="PF13279">
    <property type="entry name" value="4HBT_2"/>
    <property type="match status" value="1"/>
</dbReference>
<comment type="caution">
    <text evidence="1">The sequence shown here is derived from an EMBL/GenBank/DDBJ whole genome shotgun (WGS) entry which is preliminary data.</text>
</comment>
<accession>A0A261SAF4</accession>
<dbReference type="AlphaFoldDB" id="A0A261SAF4"/>
<keyword evidence="2" id="KW-1185">Reference proteome</keyword>
<reference evidence="2" key="1">
    <citation type="submission" date="2017-05" db="EMBL/GenBank/DDBJ databases">
        <title>Complete and WGS of Bordetella genogroups.</title>
        <authorList>
            <person name="Spilker T."/>
            <person name="Lipuma J."/>
        </authorList>
    </citation>
    <scope>NUCLEOTIDE SEQUENCE [LARGE SCALE GENOMIC DNA]</scope>
    <source>
        <strain evidence="2">AU16122</strain>
    </source>
</reference>
<dbReference type="SUPFAM" id="SSF54637">
    <property type="entry name" value="Thioesterase/thiol ester dehydrase-isomerase"/>
    <property type="match status" value="1"/>
</dbReference>
<name>A0A261SAF4_9BORD</name>
<evidence type="ECO:0008006" key="3">
    <source>
        <dbReference type="Google" id="ProtNLM"/>
    </source>
</evidence>
<dbReference type="OrthoDB" id="9799036at2"/>
<sequence>MNGRPGMLKIIDDGGALSAPLHTAHLDVRWGDLDADGHVNNATLLAYVEEARMQWSGALGLQRSAPGLMSVVASQACTYRMPVGYPARLAVTLRCGHVGNSSVGLVFDVVDAGDGGIDHARAAITWVWVDREDKRPRPMPPALRAACLAAFEAP</sequence>
<dbReference type="InterPro" id="IPR029069">
    <property type="entry name" value="HotDog_dom_sf"/>
</dbReference>
<dbReference type="GO" id="GO:0047617">
    <property type="term" value="F:fatty acyl-CoA hydrolase activity"/>
    <property type="evidence" value="ECO:0007669"/>
    <property type="project" value="TreeGrafter"/>
</dbReference>
<organism evidence="1 2">
    <name type="scientific">Bordetella genomosp. 10</name>
    <dbReference type="NCBI Taxonomy" id="1416804"/>
    <lineage>
        <taxon>Bacteria</taxon>
        <taxon>Pseudomonadati</taxon>
        <taxon>Pseudomonadota</taxon>
        <taxon>Betaproteobacteria</taxon>
        <taxon>Burkholderiales</taxon>
        <taxon>Alcaligenaceae</taxon>
        <taxon>Bordetella</taxon>
    </lineage>
</organism>
<dbReference type="EMBL" id="NEVM01000002">
    <property type="protein sequence ID" value="OZI34379.1"/>
    <property type="molecule type" value="Genomic_DNA"/>
</dbReference>
<dbReference type="Proteomes" id="UP000216020">
    <property type="component" value="Unassembled WGS sequence"/>
</dbReference>